<evidence type="ECO:0000313" key="1">
    <source>
        <dbReference type="EMBL" id="KAL3314380.1"/>
    </source>
</evidence>
<keyword evidence="2" id="KW-1185">Reference proteome</keyword>
<proteinExistence type="predicted"/>
<evidence type="ECO:0000313" key="2">
    <source>
        <dbReference type="Proteomes" id="UP001626550"/>
    </source>
</evidence>
<comment type="caution">
    <text evidence="1">The sequence shown here is derived from an EMBL/GenBank/DDBJ whole genome shotgun (WGS) entry which is preliminary data.</text>
</comment>
<accession>A0ABD2Q4E2</accession>
<organism evidence="1 2">
    <name type="scientific">Cichlidogyrus casuarinus</name>
    <dbReference type="NCBI Taxonomy" id="1844966"/>
    <lineage>
        <taxon>Eukaryota</taxon>
        <taxon>Metazoa</taxon>
        <taxon>Spiralia</taxon>
        <taxon>Lophotrochozoa</taxon>
        <taxon>Platyhelminthes</taxon>
        <taxon>Monogenea</taxon>
        <taxon>Monopisthocotylea</taxon>
        <taxon>Dactylogyridea</taxon>
        <taxon>Ancyrocephalidae</taxon>
        <taxon>Cichlidogyrus</taxon>
    </lineage>
</organism>
<sequence>MSGENQEESFETMDPDDYIIGLVHLPPGSESTDFLNLSDPAVVSFLKKYFKKISKHPELSRKKIIPSTLFQSDVFALASSGSEAKSHVPFIGKKPNGEYCVREFEVQKLEISRVHQNSEDADILEIPTNS</sequence>
<dbReference type="EMBL" id="JBJKFK010001017">
    <property type="protein sequence ID" value="KAL3314380.1"/>
    <property type="molecule type" value="Genomic_DNA"/>
</dbReference>
<dbReference type="Proteomes" id="UP001626550">
    <property type="component" value="Unassembled WGS sequence"/>
</dbReference>
<gene>
    <name evidence="1" type="ORF">Ciccas_007006</name>
</gene>
<dbReference type="AlphaFoldDB" id="A0ABD2Q4E2"/>
<protein>
    <submittedName>
        <fullName evidence="1">Uncharacterized protein</fullName>
    </submittedName>
</protein>
<reference evidence="1 2" key="1">
    <citation type="submission" date="2024-11" db="EMBL/GenBank/DDBJ databases">
        <title>Adaptive evolution of stress response genes in parasites aligns with host niche diversity.</title>
        <authorList>
            <person name="Hahn C."/>
            <person name="Resl P."/>
        </authorList>
    </citation>
    <scope>NUCLEOTIDE SEQUENCE [LARGE SCALE GENOMIC DNA]</scope>
    <source>
        <strain evidence="1">EGGRZ-B1_66</strain>
        <tissue evidence="1">Body</tissue>
    </source>
</reference>
<name>A0ABD2Q4E2_9PLAT</name>